<name>A0ABQ8GKF5_9PEZI</name>
<protein>
    <submittedName>
        <fullName evidence="2">Uncharacterized protein</fullName>
    </submittedName>
</protein>
<accession>A0ABQ8GKF5</accession>
<feature type="region of interest" description="Disordered" evidence="1">
    <location>
        <begin position="344"/>
        <end position="369"/>
    </location>
</feature>
<comment type="caution">
    <text evidence="2">The sequence shown here is derived from an EMBL/GenBank/DDBJ whole genome shotgun (WGS) entry which is preliminary data.</text>
</comment>
<dbReference type="EMBL" id="JAGTJR010000006">
    <property type="protein sequence ID" value="KAH7058888.1"/>
    <property type="molecule type" value="Genomic_DNA"/>
</dbReference>
<evidence type="ECO:0000313" key="2">
    <source>
        <dbReference type="EMBL" id="KAH7058888.1"/>
    </source>
</evidence>
<evidence type="ECO:0000256" key="1">
    <source>
        <dbReference type="SAM" id="MobiDB-lite"/>
    </source>
</evidence>
<feature type="compositionally biased region" description="Polar residues" evidence="1">
    <location>
        <begin position="238"/>
        <end position="248"/>
    </location>
</feature>
<evidence type="ECO:0000313" key="3">
    <source>
        <dbReference type="Proteomes" id="UP000774617"/>
    </source>
</evidence>
<organism evidence="2 3">
    <name type="scientific">Macrophomina phaseolina</name>
    <dbReference type="NCBI Taxonomy" id="35725"/>
    <lineage>
        <taxon>Eukaryota</taxon>
        <taxon>Fungi</taxon>
        <taxon>Dikarya</taxon>
        <taxon>Ascomycota</taxon>
        <taxon>Pezizomycotina</taxon>
        <taxon>Dothideomycetes</taxon>
        <taxon>Dothideomycetes incertae sedis</taxon>
        <taxon>Botryosphaeriales</taxon>
        <taxon>Botryosphaeriaceae</taxon>
        <taxon>Macrophomina</taxon>
    </lineage>
</organism>
<feature type="region of interest" description="Disordered" evidence="1">
    <location>
        <begin position="188"/>
        <end position="226"/>
    </location>
</feature>
<gene>
    <name evidence="2" type="ORF">B0J12DRAFT_725880</name>
</gene>
<feature type="region of interest" description="Disordered" evidence="1">
    <location>
        <begin position="238"/>
        <end position="296"/>
    </location>
</feature>
<dbReference type="Proteomes" id="UP000774617">
    <property type="component" value="Unassembled WGS sequence"/>
</dbReference>
<keyword evidence="3" id="KW-1185">Reference proteome</keyword>
<feature type="compositionally biased region" description="Polar residues" evidence="1">
    <location>
        <begin position="348"/>
        <end position="369"/>
    </location>
</feature>
<sequence length="442" mass="48795">MCSKISYGKHLLRPPTTTSRSTTTASWRLTTTMSAQSGPDTHQRTQDAAQVLFSSTVPSFASSSSRFDITSHVTPGGIQAQLLQWHRVGEGSLRCVVAFRGTARPNYRDAVDTMADELDRLVADRGQQHGKPPSLRRQCNVDNFIRLVLANVPASHSVCPAPLTTSPHIPAEDLTPRAKTINTMSFDLRPRTSSTSSGSTIRPFTDPPEKYTALPPIPAADPDLTPKRSLASRLNQFKFRQQDVQKTPTGPEKRLSSLQRLSSVQKKKTEQLITPHRCTLDPDQGPSPSPKGNEGRYTLSSVLLLPNIALDRPKGPRELLRQGEASKTHNREAYICKMDSAVRVPNHGISSRTPGDQSSGTRQTQGESSTLQPVYMCAHQQHFGAQRPSQTLQPTVKSAHHMYGMVTQPHLAAPGRIEHSTSRVQPVQERYEWSDSRGLERI</sequence>
<proteinExistence type="predicted"/>
<reference evidence="2 3" key="1">
    <citation type="journal article" date="2021" name="Nat. Commun.">
        <title>Genetic determinants of endophytism in the Arabidopsis root mycobiome.</title>
        <authorList>
            <person name="Mesny F."/>
            <person name="Miyauchi S."/>
            <person name="Thiergart T."/>
            <person name="Pickel B."/>
            <person name="Atanasova L."/>
            <person name="Karlsson M."/>
            <person name="Huettel B."/>
            <person name="Barry K.W."/>
            <person name="Haridas S."/>
            <person name="Chen C."/>
            <person name="Bauer D."/>
            <person name="Andreopoulos W."/>
            <person name="Pangilinan J."/>
            <person name="LaButti K."/>
            <person name="Riley R."/>
            <person name="Lipzen A."/>
            <person name="Clum A."/>
            <person name="Drula E."/>
            <person name="Henrissat B."/>
            <person name="Kohler A."/>
            <person name="Grigoriev I.V."/>
            <person name="Martin F.M."/>
            <person name="Hacquard S."/>
        </authorList>
    </citation>
    <scope>NUCLEOTIDE SEQUENCE [LARGE SCALE GENOMIC DNA]</scope>
    <source>
        <strain evidence="2 3">MPI-SDFR-AT-0080</strain>
    </source>
</reference>